<evidence type="ECO:0000256" key="1">
    <source>
        <dbReference type="ARBA" id="ARBA00005949"/>
    </source>
</evidence>
<dbReference type="PANTHER" id="PTHR24136:SF15">
    <property type="entry name" value="ANK_REP_REGION DOMAIN-CONTAINING PROTEIN"/>
    <property type="match status" value="1"/>
</dbReference>
<feature type="repeat" description="ANK" evidence="7">
    <location>
        <begin position="160"/>
        <end position="192"/>
    </location>
</feature>
<evidence type="ECO:0000259" key="9">
    <source>
        <dbReference type="PROSITE" id="PS50865"/>
    </source>
</evidence>
<evidence type="ECO:0000256" key="2">
    <source>
        <dbReference type="ARBA" id="ARBA00022723"/>
    </source>
</evidence>
<protein>
    <recommendedName>
        <fullName evidence="9">MYND-type domain-containing protein</fullName>
    </recommendedName>
</protein>
<accession>A0ABQ0LZ63</accession>
<gene>
    <name evidence="10" type="ORF">MCHLO_13061</name>
</gene>
<keyword evidence="6 7" id="KW-0040">ANK repeat</keyword>
<reference evidence="10" key="1">
    <citation type="submission" date="2014-09" db="EMBL/GenBank/DDBJ databases">
        <title>Genome sequence of the luminous mushroom Mycena chlorophos for searching fungal bioluminescence genes.</title>
        <authorList>
            <person name="Tanaka Y."/>
            <person name="Kasuga D."/>
            <person name="Oba Y."/>
            <person name="Hase S."/>
            <person name="Sato K."/>
            <person name="Oba Y."/>
            <person name="Sakakibara Y."/>
        </authorList>
    </citation>
    <scope>NUCLEOTIDE SEQUENCE</scope>
</reference>
<evidence type="ECO:0000256" key="3">
    <source>
        <dbReference type="ARBA" id="ARBA00022737"/>
    </source>
</evidence>
<name>A0ABQ0LZ63_MYCCL</name>
<evidence type="ECO:0000256" key="6">
    <source>
        <dbReference type="ARBA" id="ARBA00023043"/>
    </source>
</evidence>
<feature type="repeat" description="ANK" evidence="7">
    <location>
        <begin position="125"/>
        <end position="159"/>
    </location>
</feature>
<dbReference type="PROSITE" id="PS50865">
    <property type="entry name" value="ZF_MYND_2"/>
    <property type="match status" value="1"/>
</dbReference>
<keyword evidence="5" id="KW-0862">Zinc</keyword>
<dbReference type="InterPro" id="IPR036770">
    <property type="entry name" value="Ankyrin_rpt-contain_sf"/>
</dbReference>
<evidence type="ECO:0000256" key="5">
    <source>
        <dbReference type="ARBA" id="ARBA00022833"/>
    </source>
</evidence>
<dbReference type="Pfam" id="PF12796">
    <property type="entry name" value="Ank_2"/>
    <property type="match status" value="1"/>
</dbReference>
<dbReference type="InterPro" id="IPR002893">
    <property type="entry name" value="Znf_MYND"/>
</dbReference>
<dbReference type="Gene3D" id="6.10.140.2220">
    <property type="match status" value="1"/>
</dbReference>
<evidence type="ECO:0000256" key="7">
    <source>
        <dbReference type="PROSITE-ProRule" id="PRU00023"/>
    </source>
</evidence>
<organism evidence="10 11">
    <name type="scientific">Mycena chlorophos</name>
    <name type="common">Agaric fungus</name>
    <name type="synonym">Agaricus chlorophos</name>
    <dbReference type="NCBI Taxonomy" id="658473"/>
    <lineage>
        <taxon>Eukaryota</taxon>
        <taxon>Fungi</taxon>
        <taxon>Dikarya</taxon>
        <taxon>Basidiomycota</taxon>
        <taxon>Agaricomycotina</taxon>
        <taxon>Agaricomycetes</taxon>
        <taxon>Agaricomycetidae</taxon>
        <taxon>Agaricales</taxon>
        <taxon>Marasmiineae</taxon>
        <taxon>Mycenaceae</taxon>
        <taxon>Mycena</taxon>
    </lineage>
</organism>
<evidence type="ECO:0000313" key="10">
    <source>
        <dbReference type="EMBL" id="GAT56403.1"/>
    </source>
</evidence>
<dbReference type="SMART" id="SM00248">
    <property type="entry name" value="ANK"/>
    <property type="match status" value="2"/>
</dbReference>
<sequence length="418" mass="46785">MSYTGGLSITREMKAILDKPGFISEPQGGQSLREMYQKGSLNFDFRLLSPFAQAILFGSLSEVKRIFALLKPNLSGAETPWRLGYATLAVWGMQKIVGPPGSQDYLGILDFLLSQGLTLDVPDLTGYTALHHACMARKQLEDVVRYLLKNGADLNYRDRYGGTAIFGAMLHNHTAVIDALMEFGADIDTKDADEYSARDLFVTCGPQVAATMTKWIRKRAGEEEAPREVKRCDQCKSLWTDGALLKICSRCRVARYCSAECQKKAWPKHKTSCKPFSKETTVTLKPTYKQGDVISFAEVTWSSLGCRTDTPEKKAAAATPKSFDRRRAQAKNIVIKVQVPFRGTYPVERSTGDLFVYTKNREFSCSIRRQDCPEAYEQISEVIRTKSARGAKAYFTAELQSKDKLVVKISDVLAEQPW</sequence>
<evidence type="ECO:0000256" key="8">
    <source>
        <dbReference type="PROSITE-ProRule" id="PRU00134"/>
    </source>
</evidence>
<dbReference type="PROSITE" id="PS50297">
    <property type="entry name" value="ANK_REP_REGION"/>
    <property type="match status" value="2"/>
</dbReference>
<proteinExistence type="inferred from homology"/>
<dbReference type="Gene3D" id="1.25.40.20">
    <property type="entry name" value="Ankyrin repeat-containing domain"/>
    <property type="match status" value="1"/>
</dbReference>
<dbReference type="PANTHER" id="PTHR24136">
    <property type="entry name" value="SOWAH (DROSOPHILA) HOMOLOG"/>
    <property type="match status" value="1"/>
</dbReference>
<keyword evidence="4 8" id="KW-0863">Zinc-finger</keyword>
<evidence type="ECO:0000313" key="11">
    <source>
        <dbReference type="Proteomes" id="UP000815677"/>
    </source>
</evidence>
<keyword evidence="3" id="KW-0677">Repeat</keyword>
<keyword evidence="2" id="KW-0479">Metal-binding</keyword>
<keyword evidence="11" id="KW-1185">Reference proteome</keyword>
<dbReference type="SUPFAM" id="SSF144232">
    <property type="entry name" value="HIT/MYND zinc finger-like"/>
    <property type="match status" value="1"/>
</dbReference>
<dbReference type="SUPFAM" id="SSF48403">
    <property type="entry name" value="Ankyrin repeat"/>
    <property type="match status" value="1"/>
</dbReference>
<feature type="domain" description="MYND-type" evidence="9">
    <location>
        <begin position="232"/>
        <end position="273"/>
    </location>
</feature>
<evidence type="ECO:0000256" key="4">
    <source>
        <dbReference type="ARBA" id="ARBA00022771"/>
    </source>
</evidence>
<comment type="similarity">
    <text evidence="1">Belongs to the ankyrin SOCS box (ASB) family.</text>
</comment>
<dbReference type="Proteomes" id="UP000815677">
    <property type="component" value="Unassembled WGS sequence"/>
</dbReference>
<dbReference type="PROSITE" id="PS50088">
    <property type="entry name" value="ANK_REPEAT"/>
    <property type="match status" value="2"/>
</dbReference>
<dbReference type="InterPro" id="IPR002110">
    <property type="entry name" value="Ankyrin_rpt"/>
</dbReference>
<dbReference type="Pfam" id="PF01753">
    <property type="entry name" value="zf-MYND"/>
    <property type="match status" value="1"/>
</dbReference>
<dbReference type="InterPro" id="IPR051573">
    <property type="entry name" value="Ankyrin-SOCS_box_domain"/>
</dbReference>
<dbReference type="EMBL" id="DF849262">
    <property type="protein sequence ID" value="GAT56403.1"/>
    <property type="molecule type" value="Genomic_DNA"/>
</dbReference>
<dbReference type="PROSITE" id="PS01360">
    <property type="entry name" value="ZF_MYND_1"/>
    <property type="match status" value="1"/>
</dbReference>